<dbReference type="Pfam" id="PF00488">
    <property type="entry name" value="MutS_V"/>
    <property type="match status" value="1"/>
</dbReference>
<protein>
    <submittedName>
        <fullName evidence="5">8911_t:CDS:1</fullName>
    </submittedName>
</protein>
<dbReference type="SUPFAM" id="SSF52540">
    <property type="entry name" value="P-loop containing nucleoside triphosphate hydrolases"/>
    <property type="match status" value="1"/>
</dbReference>
<gene>
    <name evidence="5" type="ORF">GMARGA_LOCUS28064</name>
</gene>
<keyword evidence="1" id="KW-0547">Nucleotide-binding</keyword>
<evidence type="ECO:0000313" key="6">
    <source>
        <dbReference type="Proteomes" id="UP000789901"/>
    </source>
</evidence>
<keyword evidence="3" id="KW-0238">DNA-binding</keyword>
<dbReference type="EMBL" id="CAJVQB010035271">
    <property type="protein sequence ID" value="CAG8822315.1"/>
    <property type="molecule type" value="Genomic_DNA"/>
</dbReference>
<feature type="domain" description="DNA mismatch repair proteins mutS family" evidence="4">
    <location>
        <begin position="182"/>
        <end position="347"/>
    </location>
</feature>
<dbReference type="InterPro" id="IPR000432">
    <property type="entry name" value="DNA_mismatch_repair_MutS_C"/>
</dbReference>
<dbReference type="Pfam" id="PF05190">
    <property type="entry name" value="MutS_IV"/>
    <property type="match status" value="1"/>
</dbReference>
<reference evidence="5 6" key="1">
    <citation type="submission" date="2021-06" db="EMBL/GenBank/DDBJ databases">
        <authorList>
            <person name="Kallberg Y."/>
            <person name="Tangrot J."/>
            <person name="Rosling A."/>
        </authorList>
    </citation>
    <scope>NUCLEOTIDE SEQUENCE [LARGE SCALE GENOMIC DNA]</scope>
    <source>
        <strain evidence="5 6">120-4 pot B 10/14</strain>
    </source>
</reference>
<sequence length="421" mass="48453">EHNDQFEKFKELVETTVEFEAAKHHHYVLKADFNDELKGWKKTRVGYKKEVHFEKQATYGYCLRMPRLEANCLCGQSEYIELATQRTGGFFTTQKLKELSSDFLSESEHYDDVQSSLVKEYTFSISFADVSVRAPTPYIRPKMMDKGEGHVILKNARQPCLKIQDDVSFISNDQIYYLMGQSELQIITGPNMGGKLIYIRQIGVIALMAQVGYFVPRTEASLCIFDCIQVCAYLIVYLLRVGAGDSPIRGISTFMLEMLKAATILKALLNLAEHMHFLDGEQALTDWLELYQNTYRHRYGVFAYSRHISLSEGVPHVRIYDESFGIHVVELANFPEIAVKLARRKANELKVFMNHAKDKCSKQEIEKGDIIIKEFLRDIAQTPDPESMNYNSILDRIQEVKGKYQEKIEGNPWFRDVIAGF</sequence>
<dbReference type="InterPro" id="IPR045076">
    <property type="entry name" value="MutS"/>
</dbReference>
<keyword evidence="2" id="KW-0067">ATP-binding</keyword>
<evidence type="ECO:0000256" key="2">
    <source>
        <dbReference type="ARBA" id="ARBA00022840"/>
    </source>
</evidence>
<accession>A0ABN7W8W1</accession>
<dbReference type="Proteomes" id="UP000789901">
    <property type="component" value="Unassembled WGS sequence"/>
</dbReference>
<dbReference type="InterPro" id="IPR007861">
    <property type="entry name" value="DNA_mismatch_repair_MutS_clamp"/>
</dbReference>
<dbReference type="SMART" id="SM00534">
    <property type="entry name" value="MUTSac"/>
    <property type="match status" value="1"/>
</dbReference>
<keyword evidence="6" id="KW-1185">Reference proteome</keyword>
<evidence type="ECO:0000256" key="3">
    <source>
        <dbReference type="ARBA" id="ARBA00023125"/>
    </source>
</evidence>
<dbReference type="SUPFAM" id="SSF48334">
    <property type="entry name" value="DNA repair protein MutS, domain III"/>
    <property type="match status" value="1"/>
</dbReference>
<evidence type="ECO:0000259" key="4">
    <source>
        <dbReference type="SMART" id="SM00534"/>
    </source>
</evidence>
<name>A0ABN7W8W1_GIGMA</name>
<dbReference type="PANTHER" id="PTHR11361">
    <property type="entry name" value="DNA MISMATCH REPAIR PROTEIN MUTS FAMILY MEMBER"/>
    <property type="match status" value="1"/>
</dbReference>
<evidence type="ECO:0000256" key="1">
    <source>
        <dbReference type="ARBA" id="ARBA00022741"/>
    </source>
</evidence>
<comment type="caution">
    <text evidence="5">The sequence shown here is derived from an EMBL/GenBank/DDBJ whole genome shotgun (WGS) entry which is preliminary data.</text>
</comment>
<dbReference type="Gene3D" id="3.40.50.300">
    <property type="entry name" value="P-loop containing nucleotide triphosphate hydrolases"/>
    <property type="match status" value="1"/>
</dbReference>
<evidence type="ECO:0000313" key="5">
    <source>
        <dbReference type="EMBL" id="CAG8822315.1"/>
    </source>
</evidence>
<dbReference type="PANTHER" id="PTHR11361:SF35">
    <property type="entry name" value="DNA MISMATCH REPAIR PROTEIN MSH2"/>
    <property type="match status" value="1"/>
</dbReference>
<dbReference type="Gene3D" id="1.10.1420.10">
    <property type="match status" value="1"/>
</dbReference>
<organism evidence="5 6">
    <name type="scientific">Gigaspora margarita</name>
    <dbReference type="NCBI Taxonomy" id="4874"/>
    <lineage>
        <taxon>Eukaryota</taxon>
        <taxon>Fungi</taxon>
        <taxon>Fungi incertae sedis</taxon>
        <taxon>Mucoromycota</taxon>
        <taxon>Glomeromycotina</taxon>
        <taxon>Glomeromycetes</taxon>
        <taxon>Diversisporales</taxon>
        <taxon>Gigasporaceae</taxon>
        <taxon>Gigaspora</taxon>
    </lineage>
</organism>
<proteinExistence type="predicted"/>
<dbReference type="InterPro" id="IPR027417">
    <property type="entry name" value="P-loop_NTPase"/>
</dbReference>
<feature type="non-terminal residue" evidence="5">
    <location>
        <position position="1"/>
    </location>
</feature>
<dbReference type="InterPro" id="IPR036187">
    <property type="entry name" value="DNA_mismatch_repair_MutS_sf"/>
</dbReference>